<dbReference type="InterPro" id="IPR011051">
    <property type="entry name" value="RmlC_Cupin_sf"/>
</dbReference>
<dbReference type="InterPro" id="IPR047183">
    <property type="entry name" value="GDO-like"/>
</dbReference>
<dbReference type="SUPFAM" id="SSF51182">
    <property type="entry name" value="RmlC-like cupins"/>
    <property type="match status" value="1"/>
</dbReference>
<keyword evidence="6" id="KW-1185">Reference proteome</keyword>
<dbReference type="InterPro" id="IPR013096">
    <property type="entry name" value="Cupin_2"/>
</dbReference>
<dbReference type="EC" id="1.13.11.4" evidence="3"/>
<dbReference type="GO" id="GO:0047922">
    <property type="term" value="F:gentisate 1,2-dioxygenase activity"/>
    <property type="evidence" value="ECO:0007669"/>
    <property type="project" value="UniProtKB-UniRule"/>
</dbReference>
<dbReference type="CDD" id="cd02216">
    <property type="entry name" value="cupin_GDO-like_N"/>
    <property type="match status" value="1"/>
</dbReference>
<evidence type="ECO:0000259" key="4">
    <source>
        <dbReference type="Pfam" id="PF07883"/>
    </source>
</evidence>
<keyword evidence="2" id="KW-0560">Oxidoreductase</keyword>
<dbReference type="Proteomes" id="UP000253628">
    <property type="component" value="Unassembled WGS sequence"/>
</dbReference>
<dbReference type="RefSeq" id="WP_113935308.1">
    <property type="nucleotide sequence ID" value="NZ_JACCEU010000020.1"/>
</dbReference>
<dbReference type="EMBL" id="QNRQ01000025">
    <property type="protein sequence ID" value="RBP33642.1"/>
    <property type="molecule type" value="Genomic_DNA"/>
</dbReference>
<accession>A0A366H118</accession>
<comment type="caution">
    <text evidence="5">The sequence shown here is derived from an EMBL/GenBank/DDBJ whole genome shotgun (WGS) entry which is preliminary data.</text>
</comment>
<evidence type="ECO:0000313" key="5">
    <source>
        <dbReference type="EMBL" id="RBP33642.1"/>
    </source>
</evidence>
<name>A0A366H118_9BURK</name>
<sequence length="346" mass="38785">MASPLPAAALERQPFYDKISKANMTPLWEVLHGLITATPNTPCLPYLWKWETAWPWLLEAGQLITAKEAERRVLVLENPGLRGRTRITHSLYAGLQIIMPGEVAPSHRHSQSALRFVMQGHGAYTAVDGEKVTMSVGDFVITPSWTFHDHGNPSDEPMVWLDALDVPLVELLDAQFMEKDAADSQTTSEAANTNLARFGNTMKPVEYKPSSRTSPLFWYPYERTRDALETMKAHSDMHVCWGHKLQYTNPVTGDWAMPTIGTFMQLLPAGFKGAAYRSTDSMVYVCVEGTGRCHIGGQTLEFGPRDVFICPSWESYRLESDGDAVLFSYSDRPVQQALDLWRESIG</sequence>
<dbReference type="Gene3D" id="2.60.120.10">
    <property type="entry name" value="Jelly Rolls"/>
    <property type="match status" value="1"/>
</dbReference>
<dbReference type="NCBIfam" id="TIGR02272">
    <property type="entry name" value="gentisate_1_2"/>
    <property type="match status" value="1"/>
</dbReference>
<dbReference type="PANTHER" id="PTHR41517">
    <property type="entry name" value="1,2-DIOXYGENASE PROTEIN-RELATED"/>
    <property type="match status" value="1"/>
</dbReference>
<reference evidence="5 6" key="1">
    <citation type="submission" date="2018-06" db="EMBL/GenBank/DDBJ databases">
        <title>Genomic Encyclopedia of Type Strains, Phase IV (KMG-IV): sequencing the most valuable type-strain genomes for metagenomic binning, comparative biology and taxonomic classification.</title>
        <authorList>
            <person name="Goeker M."/>
        </authorList>
    </citation>
    <scope>NUCLEOTIDE SEQUENCE [LARGE SCALE GENOMIC DNA]</scope>
    <source>
        <strain evidence="5 6">DSM 25520</strain>
    </source>
</reference>
<dbReference type="CDD" id="cd06992">
    <property type="entry name" value="cupin_GDO-like_C"/>
    <property type="match status" value="1"/>
</dbReference>
<evidence type="ECO:0000313" key="6">
    <source>
        <dbReference type="Proteomes" id="UP000253628"/>
    </source>
</evidence>
<gene>
    <name evidence="5" type="ORF">DFR37_1254</name>
</gene>
<dbReference type="OrthoDB" id="285029at2"/>
<keyword evidence="1 5" id="KW-0223">Dioxygenase</keyword>
<proteinExistence type="predicted"/>
<dbReference type="InterPro" id="IPR014710">
    <property type="entry name" value="RmlC-like_jellyroll"/>
</dbReference>
<dbReference type="InterPro" id="IPR011960">
    <property type="entry name" value="Gentisate_dOase"/>
</dbReference>
<evidence type="ECO:0000256" key="2">
    <source>
        <dbReference type="ARBA" id="ARBA00023002"/>
    </source>
</evidence>
<dbReference type="PANTHER" id="PTHR41517:SF1">
    <property type="entry name" value="CUPIN"/>
    <property type="match status" value="1"/>
</dbReference>
<dbReference type="Pfam" id="PF07883">
    <property type="entry name" value="Cupin_2"/>
    <property type="match status" value="1"/>
</dbReference>
<protein>
    <recommendedName>
        <fullName evidence="3">Gentisate 1,2-dioxygenase</fullName>
        <ecNumber evidence="3">1.13.11.4</ecNumber>
    </recommendedName>
</protein>
<evidence type="ECO:0000256" key="3">
    <source>
        <dbReference type="NCBIfam" id="TIGR02272"/>
    </source>
</evidence>
<evidence type="ECO:0000256" key="1">
    <source>
        <dbReference type="ARBA" id="ARBA00022964"/>
    </source>
</evidence>
<dbReference type="AlphaFoldDB" id="A0A366H118"/>
<organism evidence="5 6">
    <name type="scientific">Eoetvoesiella caeni</name>
    <dbReference type="NCBI Taxonomy" id="645616"/>
    <lineage>
        <taxon>Bacteria</taxon>
        <taxon>Pseudomonadati</taxon>
        <taxon>Pseudomonadota</taxon>
        <taxon>Betaproteobacteria</taxon>
        <taxon>Burkholderiales</taxon>
        <taxon>Alcaligenaceae</taxon>
        <taxon>Eoetvoesiella</taxon>
    </lineage>
</organism>
<feature type="domain" description="Cupin type-2" evidence="4">
    <location>
        <begin position="95"/>
        <end position="162"/>
    </location>
</feature>